<gene>
    <name evidence="6" type="ORF">NQ317_019750</name>
</gene>
<keyword evidence="5" id="KW-0325">Glycoprotein</keyword>
<protein>
    <recommendedName>
        <fullName evidence="8">Gamma-interferon-inducible lysosomal thiol reductase</fullName>
    </recommendedName>
</protein>
<keyword evidence="4" id="KW-0732">Signal</keyword>
<dbReference type="PANTHER" id="PTHR13234:SF8">
    <property type="entry name" value="GAMMA-INTERFERON-INDUCIBLE LYSOSOMAL THIOL REDUCTASE"/>
    <property type="match status" value="1"/>
</dbReference>
<comment type="subcellular location">
    <subcellularLocation>
        <location evidence="1">Secreted</location>
    </subcellularLocation>
</comment>
<proteinExistence type="inferred from homology"/>
<dbReference type="InterPro" id="IPR004911">
    <property type="entry name" value="Interferon-induced_GILT"/>
</dbReference>
<evidence type="ECO:0008006" key="8">
    <source>
        <dbReference type="Google" id="ProtNLM"/>
    </source>
</evidence>
<sequence length="606" mass="68564">MEPRYYNNLNLTLFLGSGGPPNRLSRLQPRAPERGFEALNVTLHFRSYCSHCKAFFKEQLLPVYELLGDDVLNVEIIPNSINNYDDDGNLTPTCYSGEDECKAEQYQSCILSRDDYTQAQKIHFMGCIEAADDSAVVEDIQTCAEQFDIDWEETAACYDSGEGYQALINFNIIQHSYDKEIDHVPFIMYNGVVDYDIESDARANFLEVTCSYLTEKTSSCPIASESRSQNGWQNVTITVFYESLCPDCIDFVTNQLFPTYKKIGNDLNVDLVPFGNAEMTNATGNLTFVCQHGPNECYANKVHSCAVELYSVEESMEFVYCDMQSKNPSSPSNLERVSVSDLLLAKNGVRTKSFQPRVAFVPTVAFDNYFNETLQNNAQTNLEELVCRLLDYQPRTCKSYFENEVIDPIKVSVYYETLCPDSRTFIAVKLHPNYQDIANYVNLELIPYGKAIHSKTNGVYKFSCQHGQSECQGNKYHSCVLSMNNEAQTNVDIIDCIMRTRNPSLLTNVESCARKFKVDDNGINRIRSCSSSEEGERLLAENGDKTWKLEPSISFVPTVVYNDVYDKNSQDQSLIDFVAVVCSKINGSKPSICDNRSLPKPNKWGF</sequence>
<keyword evidence="7" id="KW-1185">Reference proteome</keyword>
<comment type="caution">
    <text evidence="6">The sequence shown here is derived from an EMBL/GenBank/DDBJ whole genome shotgun (WGS) entry which is preliminary data.</text>
</comment>
<comment type="similarity">
    <text evidence="2">Belongs to the GILT family.</text>
</comment>
<evidence type="ECO:0000313" key="7">
    <source>
        <dbReference type="Proteomes" id="UP001162164"/>
    </source>
</evidence>
<name>A0ABQ9K4Y0_9CUCU</name>
<dbReference type="Proteomes" id="UP001162164">
    <property type="component" value="Unassembled WGS sequence"/>
</dbReference>
<evidence type="ECO:0000256" key="5">
    <source>
        <dbReference type="ARBA" id="ARBA00023180"/>
    </source>
</evidence>
<evidence type="ECO:0000256" key="3">
    <source>
        <dbReference type="ARBA" id="ARBA00022525"/>
    </source>
</evidence>
<evidence type="ECO:0000256" key="4">
    <source>
        <dbReference type="ARBA" id="ARBA00022729"/>
    </source>
</evidence>
<evidence type="ECO:0000256" key="1">
    <source>
        <dbReference type="ARBA" id="ARBA00004613"/>
    </source>
</evidence>
<organism evidence="6 7">
    <name type="scientific">Molorchus minor</name>
    <dbReference type="NCBI Taxonomy" id="1323400"/>
    <lineage>
        <taxon>Eukaryota</taxon>
        <taxon>Metazoa</taxon>
        <taxon>Ecdysozoa</taxon>
        <taxon>Arthropoda</taxon>
        <taxon>Hexapoda</taxon>
        <taxon>Insecta</taxon>
        <taxon>Pterygota</taxon>
        <taxon>Neoptera</taxon>
        <taxon>Endopterygota</taxon>
        <taxon>Coleoptera</taxon>
        <taxon>Polyphaga</taxon>
        <taxon>Cucujiformia</taxon>
        <taxon>Chrysomeloidea</taxon>
        <taxon>Cerambycidae</taxon>
        <taxon>Lamiinae</taxon>
        <taxon>Monochamini</taxon>
        <taxon>Molorchus</taxon>
    </lineage>
</organism>
<evidence type="ECO:0000256" key="2">
    <source>
        <dbReference type="ARBA" id="ARBA00005679"/>
    </source>
</evidence>
<dbReference type="Gene3D" id="3.40.30.10">
    <property type="entry name" value="Glutaredoxin"/>
    <property type="match status" value="1"/>
</dbReference>
<evidence type="ECO:0000313" key="6">
    <source>
        <dbReference type="EMBL" id="KAJ8985067.1"/>
    </source>
</evidence>
<dbReference type="EMBL" id="JAPWTJ010000020">
    <property type="protein sequence ID" value="KAJ8985067.1"/>
    <property type="molecule type" value="Genomic_DNA"/>
</dbReference>
<dbReference type="PANTHER" id="PTHR13234">
    <property type="entry name" value="GAMMA-INTERFERON INDUCIBLE LYSOSOMAL THIOL REDUCTASE GILT"/>
    <property type="match status" value="1"/>
</dbReference>
<dbReference type="Pfam" id="PF03227">
    <property type="entry name" value="GILT"/>
    <property type="match status" value="3"/>
</dbReference>
<accession>A0ABQ9K4Y0</accession>
<reference evidence="6" key="1">
    <citation type="journal article" date="2023" name="Insect Mol. Biol.">
        <title>Genome sequencing provides insights into the evolution of gene families encoding plant cell wall-degrading enzymes in longhorned beetles.</title>
        <authorList>
            <person name="Shin N.R."/>
            <person name="Okamura Y."/>
            <person name="Kirsch R."/>
            <person name="Pauchet Y."/>
        </authorList>
    </citation>
    <scope>NUCLEOTIDE SEQUENCE</scope>
    <source>
        <strain evidence="6">MMC_N1</strain>
    </source>
</reference>
<keyword evidence="3" id="KW-0964">Secreted</keyword>